<keyword evidence="3" id="KW-1185">Reference proteome</keyword>
<name>A0A6A6JT24_WESOR</name>
<sequence length="239" mass="26927">MAGIFRGGMAEECGWEMRRGDGIDERKSSKAALGESRSGSHTPYTSQASGIAPLRNPSFTESHLYDALLAALRRRRLVTAGIKSRPGKPAHTDTCVLICLSVFPRRPAHTAHLPRTRPPVDHAPAWDSRATTRKFPVVPGDRPCWVLAQLLCLLGSPVPVSWTLQWMDRFLRRHSFLRSGWSPSQLRQCRTFRDGSKESPPDALSSIICAFRHEVLHQVRPPWCGLFSWLEPLKYARRI</sequence>
<proteinExistence type="predicted"/>
<protein>
    <submittedName>
        <fullName evidence="2">Uncharacterized protein</fullName>
    </submittedName>
</protein>
<reference evidence="2" key="1">
    <citation type="journal article" date="2020" name="Stud. Mycol.">
        <title>101 Dothideomycetes genomes: a test case for predicting lifestyles and emergence of pathogens.</title>
        <authorList>
            <person name="Haridas S."/>
            <person name="Albert R."/>
            <person name="Binder M."/>
            <person name="Bloem J."/>
            <person name="Labutti K."/>
            <person name="Salamov A."/>
            <person name="Andreopoulos B."/>
            <person name="Baker S."/>
            <person name="Barry K."/>
            <person name="Bills G."/>
            <person name="Bluhm B."/>
            <person name="Cannon C."/>
            <person name="Castanera R."/>
            <person name="Culley D."/>
            <person name="Daum C."/>
            <person name="Ezra D."/>
            <person name="Gonzalez J."/>
            <person name="Henrissat B."/>
            <person name="Kuo A."/>
            <person name="Liang C."/>
            <person name="Lipzen A."/>
            <person name="Lutzoni F."/>
            <person name="Magnuson J."/>
            <person name="Mondo S."/>
            <person name="Nolan M."/>
            <person name="Ohm R."/>
            <person name="Pangilinan J."/>
            <person name="Park H.-J."/>
            <person name="Ramirez L."/>
            <person name="Alfaro M."/>
            <person name="Sun H."/>
            <person name="Tritt A."/>
            <person name="Yoshinaga Y."/>
            <person name="Zwiers L.-H."/>
            <person name="Turgeon B."/>
            <person name="Goodwin S."/>
            <person name="Spatafora J."/>
            <person name="Crous P."/>
            <person name="Grigoriev I."/>
        </authorList>
    </citation>
    <scope>NUCLEOTIDE SEQUENCE</scope>
    <source>
        <strain evidence="2">CBS 379.55</strain>
    </source>
</reference>
<organism evidence="2 3">
    <name type="scientific">Westerdykella ornata</name>
    <dbReference type="NCBI Taxonomy" id="318751"/>
    <lineage>
        <taxon>Eukaryota</taxon>
        <taxon>Fungi</taxon>
        <taxon>Dikarya</taxon>
        <taxon>Ascomycota</taxon>
        <taxon>Pezizomycotina</taxon>
        <taxon>Dothideomycetes</taxon>
        <taxon>Pleosporomycetidae</taxon>
        <taxon>Pleosporales</taxon>
        <taxon>Sporormiaceae</taxon>
        <taxon>Westerdykella</taxon>
    </lineage>
</organism>
<accession>A0A6A6JT24</accession>
<feature type="region of interest" description="Disordered" evidence="1">
    <location>
        <begin position="18"/>
        <end position="52"/>
    </location>
</feature>
<dbReference type="EMBL" id="ML986488">
    <property type="protein sequence ID" value="KAF2278139.1"/>
    <property type="molecule type" value="Genomic_DNA"/>
</dbReference>
<evidence type="ECO:0000313" key="2">
    <source>
        <dbReference type="EMBL" id="KAF2278139.1"/>
    </source>
</evidence>
<evidence type="ECO:0000313" key="3">
    <source>
        <dbReference type="Proteomes" id="UP000800097"/>
    </source>
</evidence>
<dbReference type="RefSeq" id="XP_033655678.1">
    <property type="nucleotide sequence ID" value="XM_033794100.1"/>
</dbReference>
<feature type="compositionally biased region" description="Basic and acidic residues" evidence="1">
    <location>
        <begin position="18"/>
        <end position="28"/>
    </location>
</feature>
<evidence type="ECO:0000256" key="1">
    <source>
        <dbReference type="SAM" id="MobiDB-lite"/>
    </source>
</evidence>
<gene>
    <name evidence="2" type="ORF">EI97DRAFT_246041</name>
</gene>
<feature type="compositionally biased region" description="Polar residues" evidence="1">
    <location>
        <begin position="37"/>
        <end position="49"/>
    </location>
</feature>
<dbReference type="Proteomes" id="UP000800097">
    <property type="component" value="Unassembled WGS sequence"/>
</dbReference>
<dbReference type="GeneID" id="54547275"/>
<dbReference type="AlphaFoldDB" id="A0A6A6JT24"/>